<dbReference type="PIRSF" id="PIRSF032184">
    <property type="entry name" value="ATPase_V1_H"/>
    <property type="match status" value="1"/>
</dbReference>
<dbReference type="GO" id="GO:0000221">
    <property type="term" value="C:vacuolar proton-transporting V-type ATPase, V1 domain"/>
    <property type="evidence" value="ECO:0007669"/>
    <property type="project" value="UniProtKB-UniRule"/>
</dbReference>
<keyword evidence="3 6" id="KW-0375">Hydrogen ion transport</keyword>
<evidence type="ECO:0000259" key="7">
    <source>
        <dbReference type="Pfam" id="PF11698"/>
    </source>
</evidence>
<dbReference type="GO" id="GO:0020037">
    <property type="term" value="F:heme binding"/>
    <property type="evidence" value="ECO:0007669"/>
    <property type="project" value="InterPro"/>
</dbReference>
<evidence type="ECO:0000256" key="6">
    <source>
        <dbReference type="PIRNR" id="PIRNR032184"/>
    </source>
</evidence>
<evidence type="ECO:0000256" key="5">
    <source>
        <dbReference type="ARBA" id="ARBA00025045"/>
    </source>
</evidence>
<evidence type="ECO:0000313" key="8">
    <source>
        <dbReference type="EMBL" id="ERN20283.1"/>
    </source>
</evidence>
<evidence type="ECO:0000256" key="3">
    <source>
        <dbReference type="ARBA" id="ARBA00022781"/>
    </source>
</evidence>
<dbReference type="OMA" id="HSGHLRW"/>
<gene>
    <name evidence="8" type="ORF">AMTR_s00066p00170500</name>
</gene>
<protein>
    <recommendedName>
        <fullName evidence="6">V-type proton ATPase subunit H</fullName>
    </recommendedName>
</protein>
<dbReference type="InterPro" id="IPR011989">
    <property type="entry name" value="ARM-like"/>
</dbReference>
<comment type="function">
    <text evidence="5">Subunit of the peripheral V1 complex of vacuolar ATPase. Subunit H activates the ATPase activity of the enzyme and couples ATPase activity to proton flow. Vacuolar ATPase is responsible for acidifying a variety of intracellular compartments in eukaryotic cells, thus providing most of the energy required for transport processes in the vacuolar system.</text>
</comment>
<comment type="similarity">
    <text evidence="1 6">Belongs to the V-ATPase H subunit family.</text>
</comment>
<accession>U5DI78</accession>
<evidence type="ECO:0000256" key="1">
    <source>
        <dbReference type="ARBA" id="ARBA00008613"/>
    </source>
</evidence>
<dbReference type="EMBL" id="KI392060">
    <property type="protein sequence ID" value="ERN20283.1"/>
    <property type="molecule type" value="Genomic_DNA"/>
</dbReference>
<keyword evidence="9" id="KW-1185">Reference proteome</keyword>
<dbReference type="PROSITE" id="PS00191">
    <property type="entry name" value="CYTOCHROME_B5_1"/>
    <property type="match status" value="1"/>
</dbReference>
<dbReference type="Gramene" id="ERN20283">
    <property type="protein sequence ID" value="ERN20283"/>
    <property type="gene ID" value="AMTR_s00066p00170500"/>
</dbReference>
<dbReference type="PANTHER" id="PTHR10698">
    <property type="entry name" value="V-TYPE PROTON ATPASE SUBUNIT H"/>
    <property type="match status" value="1"/>
</dbReference>
<name>U5DI78_AMBTC</name>
<keyword evidence="4 6" id="KW-0406">Ion transport</keyword>
<evidence type="ECO:0000256" key="2">
    <source>
        <dbReference type="ARBA" id="ARBA00022448"/>
    </source>
</evidence>
<dbReference type="InterPro" id="IPR011987">
    <property type="entry name" value="ATPase_V1-cplx_hsu_C"/>
</dbReference>
<proteinExistence type="inferred from homology"/>
<dbReference type="FunFam" id="1.25.40.150:FF:000004">
    <property type="entry name" value="V-type proton ATPase subunit H"/>
    <property type="match status" value="1"/>
</dbReference>
<comment type="function">
    <text evidence="6">Subunit of the V1 complex of vacuolar(H+)-ATPase (V-ATPase), a multisubunit enzyme composed of a peripheral complex (V1) that hydrolyzes ATP and a membrane integral complex (V0) that translocates protons. V-ATPase is responsible for acidifying and maintaining the pH of intracellular compartments.</text>
</comment>
<dbReference type="CDD" id="cd00256">
    <property type="entry name" value="VATPase_H"/>
    <property type="match status" value="1"/>
</dbReference>
<keyword evidence="2 6" id="KW-0813">Transport</keyword>
<dbReference type="AlphaFoldDB" id="U5DI78"/>
<sequence length="475" mass="53971">MDQAELTTEKVLTRDIPWETYMATKLISGTSLQLLRRYEKRSESYCAQLLDDDGPAYVRVFVSILRDITKEETVEYVLALIDEMLTANPKRARLFHDPSLANEDIYEPFLSFSSGHSSMQLGEKYRETSHSFSFYVGLLWKGNWFIQEKSCKILALIICARPKSQGILPNGESSKKKFTTIDDVLKGLVEWLCAQLKKPSHPNRGVPTAVSCLATLLREPLVRSSFVKADGVKLLAPLISPASTQQSIQLLYETCLCIWLLSYFEPAVEYLATTRTLPRLIEVVKTSTKEKVVRVVVLTLKNLLPKGTFGAQMVDLGLPQIVQILKAQAWSDEDLLDALNQLEEGLKDNIKKMSSFDKYKQEVLLGHLDWSPMHRDPVFWRENIKNFEENDFQIVRVLLTILDTSTDPRALAVACYDLSQFIQYHPAGRGILSDLKAKDRVMKLMNHENPEVTKNALLCIQRLFLGAKYASFLQA</sequence>
<comment type="subunit">
    <text evidence="6">V-ATPase is a heteromultimeric enzyme made up of two complexes: the ATP-hydrolytic V1 complex and the proton translocation V0 complex.</text>
</comment>
<organism evidence="8 9">
    <name type="scientific">Amborella trichopoda</name>
    <dbReference type="NCBI Taxonomy" id="13333"/>
    <lineage>
        <taxon>Eukaryota</taxon>
        <taxon>Viridiplantae</taxon>
        <taxon>Streptophyta</taxon>
        <taxon>Embryophyta</taxon>
        <taxon>Tracheophyta</taxon>
        <taxon>Spermatophyta</taxon>
        <taxon>Magnoliopsida</taxon>
        <taxon>Amborellales</taxon>
        <taxon>Amborellaceae</taxon>
        <taxon>Amborella</taxon>
    </lineage>
</organism>
<dbReference type="GO" id="GO:0046961">
    <property type="term" value="F:proton-transporting ATPase activity, rotational mechanism"/>
    <property type="evidence" value="ECO:0007669"/>
    <property type="project" value="UniProtKB-UniRule"/>
</dbReference>
<dbReference type="Proteomes" id="UP000017836">
    <property type="component" value="Unassembled WGS sequence"/>
</dbReference>
<reference evidence="9" key="1">
    <citation type="journal article" date="2013" name="Science">
        <title>The Amborella genome and the evolution of flowering plants.</title>
        <authorList>
            <consortium name="Amborella Genome Project"/>
        </authorList>
    </citation>
    <scope>NUCLEOTIDE SEQUENCE [LARGE SCALE GENOMIC DNA]</scope>
</reference>
<dbReference type="InterPro" id="IPR004908">
    <property type="entry name" value="ATPase_V1-cplx_hsu"/>
</dbReference>
<evidence type="ECO:0000313" key="9">
    <source>
        <dbReference type="Proteomes" id="UP000017836"/>
    </source>
</evidence>
<dbReference type="InterPro" id="IPR038497">
    <property type="entry name" value="ATPase_V1-cplx_hsu_C_sf"/>
</dbReference>
<dbReference type="InterPro" id="IPR016024">
    <property type="entry name" value="ARM-type_fold"/>
</dbReference>
<dbReference type="SUPFAM" id="SSF48371">
    <property type="entry name" value="ARM repeat"/>
    <property type="match status" value="1"/>
</dbReference>
<dbReference type="HOGENOM" id="CLU_025709_3_0_1"/>
<feature type="domain" description="ATPase V1 complex subunit H C-terminal" evidence="7">
    <location>
        <begin position="352"/>
        <end position="464"/>
    </location>
</feature>
<dbReference type="InterPro" id="IPR018506">
    <property type="entry name" value="Cyt_B5_heme-BS"/>
</dbReference>
<dbReference type="Pfam" id="PF03224">
    <property type="entry name" value="V-ATPase_H_N"/>
    <property type="match status" value="2"/>
</dbReference>
<evidence type="ECO:0000256" key="4">
    <source>
        <dbReference type="ARBA" id="ARBA00023065"/>
    </source>
</evidence>
<dbReference type="Pfam" id="PF11698">
    <property type="entry name" value="V-ATPase_H_C"/>
    <property type="match status" value="1"/>
</dbReference>
<dbReference type="Gene3D" id="1.25.10.10">
    <property type="entry name" value="Leucine-rich Repeat Variant"/>
    <property type="match status" value="1"/>
</dbReference>
<dbReference type="PANTHER" id="PTHR10698:SF0">
    <property type="entry name" value="V-TYPE PROTON ATPASE SUBUNIT H"/>
    <property type="match status" value="1"/>
</dbReference>
<dbReference type="STRING" id="13333.U5DI78"/>
<dbReference type="eggNOG" id="KOG2759">
    <property type="taxonomic scope" value="Eukaryota"/>
</dbReference>
<dbReference type="Gene3D" id="1.25.40.150">
    <property type="entry name" value="V-type ATPase, subunit H, C-terminal domain"/>
    <property type="match status" value="1"/>
</dbReference>